<gene>
    <name evidence="1" type="ORF">HPB49_006169</name>
</gene>
<evidence type="ECO:0000313" key="2">
    <source>
        <dbReference type="Proteomes" id="UP000821865"/>
    </source>
</evidence>
<comment type="caution">
    <text evidence="1">The sequence shown here is derived from an EMBL/GenBank/DDBJ whole genome shotgun (WGS) entry which is preliminary data.</text>
</comment>
<dbReference type="EMBL" id="CM023475">
    <property type="protein sequence ID" value="KAH7945078.1"/>
    <property type="molecule type" value="Genomic_DNA"/>
</dbReference>
<organism evidence="1 2">
    <name type="scientific">Dermacentor silvarum</name>
    <name type="common">Tick</name>
    <dbReference type="NCBI Taxonomy" id="543639"/>
    <lineage>
        <taxon>Eukaryota</taxon>
        <taxon>Metazoa</taxon>
        <taxon>Ecdysozoa</taxon>
        <taxon>Arthropoda</taxon>
        <taxon>Chelicerata</taxon>
        <taxon>Arachnida</taxon>
        <taxon>Acari</taxon>
        <taxon>Parasitiformes</taxon>
        <taxon>Ixodida</taxon>
        <taxon>Ixodoidea</taxon>
        <taxon>Ixodidae</taxon>
        <taxon>Rhipicephalinae</taxon>
        <taxon>Dermacentor</taxon>
    </lineage>
</organism>
<keyword evidence="2" id="KW-1185">Reference proteome</keyword>
<protein>
    <submittedName>
        <fullName evidence="1">Uncharacterized protein</fullName>
    </submittedName>
</protein>
<evidence type="ECO:0000313" key="1">
    <source>
        <dbReference type="EMBL" id="KAH7945078.1"/>
    </source>
</evidence>
<accession>A0ACB8CJI4</accession>
<sequence>MPQLPRGDYKIIIRPRGGLRVADHGAARLATSIYHAAEIQREAQDEDTICTNFQQNIIVVSTPIEAHADKYQKISRIKIGNQAFETSAYESAPDCTSKGVIRETLRKRPVEVPQPIRWNTPAEVPHPIPVAVKNPEPHACTCWTLQGYRSIGYAEGETTALTTLVRRNITVMQHDTKITNIDNIFIELIPQRKTHESLFILKIYSNPKHKKHRFLTLFKRALNIADRNPIIIGGDFNAPHTAWAYSYVFPKEETCG</sequence>
<proteinExistence type="predicted"/>
<reference evidence="1" key="1">
    <citation type="submission" date="2020-05" db="EMBL/GenBank/DDBJ databases">
        <title>Large-scale comparative analyses of tick genomes elucidate their genetic diversity and vector capacities.</title>
        <authorList>
            <person name="Jia N."/>
            <person name="Wang J."/>
            <person name="Shi W."/>
            <person name="Du L."/>
            <person name="Sun Y."/>
            <person name="Zhan W."/>
            <person name="Jiang J."/>
            <person name="Wang Q."/>
            <person name="Zhang B."/>
            <person name="Ji P."/>
            <person name="Sakyi L.B."/>
            <person name="Cui X."/>
            <person name="Yuan T."/>
            <person name="Jiang B."/>
            <person name="Yang W."/>
            <person name="Lam T.T.-Y."/>
            <person name="Chang Q."/>
            <person name="Ding S."/>
            <person name="Wang X."/>
            <person name="Zhu J."/>
            <person name="Ruan X."/>
            <person name="Zhao L."/>
            <person name="Wei J."/>
            <person name="Que T."/>
            <person name="Du C."/>
            <person name="Cheng J."/>
            <person name="Dai P."/>
            <person name="Han X."/>
            <person name="Huang E."/>
            <person name="Gao Y."/>
            <person name="Liu J."/>
            <person name="Shao H."/>
            <person name="Ye R."/>
            <person name="Li L."/>
            <person name="Wei W."/>
            <person name="Wang X."/>
            <person name="Wang C."/>
            <person name="Yang T."/>
            <person name="Huo Q."/>
            <person name="Li W."/>
            <person name="Guo W."/>
            <person name="Chen H."/>
            <person name="Zhou L."/>
            <person name="Ni X."/>
            <person name="Tian J."/>
            <person name="Zhou Y."/>
            <person name="Sheng Y."/>
            <person name="Liu T."/>
            <person name="Pan Y."/>
            <person name="Xia L."/>
            <person name="Li J."/>
            <person name="Zhao F."/>
            <person name="Cao W."/>
        </authorList>
    </citation>
    <scope>NUCLEOTIDE SEQUENCE</scope>
    <source>
        <strain evidence="1">Dsil-2018</strain>
    </source>
</reference>
<name>A0ACB8CJI4_DERSI</name>
<dbReference type="Proteomes" id="UP000821865">
    <property type="component" value="Chromosome 6"/>
</dbReference>